<keyword evidence="8 9" id="KW-0131">Cell cycle</keyword>
<evidence type="ECO:0000313" key="13">
    <source>
        <dbReference type="Proteomes" id="UP000309454"/>
    </source>
</evidence>
<sequence length="317" mass="35248">MEPTEPIEEDKQLPGYDKVAAYLGQLEAGRRVSPNTLAAKRADLLAYLRWAHRQQLSPLDTTHKRLRLYLADMDRAQYAKSTMNRRLSSLKGMLRWLSEQDSSREDPASVLSGPKLPKRLPHAMRQSETEALLAVNRQLIDDDPGNVRALRNQAFLEMVYGCGLRISEAAGLTLTSVSFEGGTVKVLGKGSKERVVPVYPLALETLARYLQNGRPVLAEKAQRGERALFLSSRGRPMSANALRLVFNEAKQAAGLPDHYTPHDLRHAFATDLLTGGADLRSVQELLGHSSLSTTQVYTHITPDHIAAVYRRAHPRAQ</sequence>
<dbReference type="SUPFAM" id="SSF56349">
    <property type="entry name" value="DNA breaking-rejoining enzymes"/>
    <property type="match status" value="1"/>
</dbReference>
<name>A0A4T9T9V8_9ACTN</name>
<feature type="active site" evidence="9">
    <location>
        <position position="288"/>
    </location>
</feature>
<feature type="domain" description="Core-binding (CB)" evidence="11">
    <location>
        <begin position="13"/>
        <end position="98"/>
    </location>
</feature>
<dbReference type="GO" id="GO:0051301">
    <property type="term" value="P:cell division"/>
    <property type="evidence" value="ECO:0007669"/>
    <property type="project" value="UniProtKB-KW"/>
</dbReference>
<accession>A0A4T9T9V8</accession>
<dbReference type="InterPro" id="IPR044068">
    <property type="entry name" value="CB"/>
</dbReference>
<keyword evidence="7 9" id="KW-0233">DNA recombination</keyword>
<dbReference type="OrthoDB" id="9801717at2"/>
<evidence type="ECO:0000259" key="11">
    <source>
        <dbReference type="PROSITE" id="PS51900"/>
    </source>
</evidence>
<evidence type="ECO:0000259" key="10">
    <source>
        <dbReference type="PROSITE" id="PS51898"/>
    </source>
</evidence>
<keyword evidence="13" id="KW-1185">Reference proteome</keyword>
<feature type="active site" evidence="9">
    <location>
        <position position="189"/>
    </location>
</feature>
<dbReference type="Pfam" id="PF00589">
    <property type="entry name" value="Phage_integrase"/>
    <property type="match status" value="1"/>
</dbReference>
<dbReference type="GO" id="GO:0005737">
    <property type="term" value="C:cytoplasm"/>
    <property type="evidence" value="ECO:0007669"/>
    <property type="project" value="UniProtKB-SubCell"/>
</dbReference>
<dbReference type="CDD" id="cd00798">
    <property type="entry name" value="INT_XerDC_C"/>
    <property type="match status" value="1"/>
</dbReference>
<dbReference type="PROSITE" id="PS51900">
    <property type="entry name" value="CB"/>
    <property type="match status" value="1"/>
</dbReference>
<dbReference type="EMBL" id="SSTM01000001">
    <property type="protein sequence ID" value="TJW12379.1"/>
    <property type="molecule type" value="Genomic_DNA"/>
</dbReference>
<dbReference type="Pfam" id="PF02899">
    <property type="entry name" value="Phage_int_SAM_1"/>
    <property type="match status" value="1"/>
</dbReference>
<evidence type="ECO:0000256" key="2">
    <source>
        <dbReference type="ARBA" id="ARBA00022490"/>
    </source>
</evidence>
<feature type="active site" description="O-(3'-phospho-DNA)-tyrosine intermediate" evidence="9">
    <location>
        <position position="297"/>
    </location>
</feature>
<dbReference type="InterPro" id="IPR050090">
    <property type="entry name" value="Tyrosine_recombinase_XerCD"/>
</dbReference>
<evidence type="ECO:0000256" key="3">
    <source>
        <dbReference type="ARBA" id="ARBA00022618"/>
    </source>
</evidence>
<dbReference type="InterPro" id="IPR013762">
    <property type="entry name" value="Integrase-like_cat_sf"/>
</dbReference>
<keyword evidence="2 9" id="KW-0963">Cytoplasm</keyword>
<dbReference type="Gene3D" id="1.10.150.130">
    <property type="match status" value="1"/>
</dbReference>
<dbReference type="Proteomes" id="UP000309454">
    <property type="component" value="Unassembled WGS sequence"/>
</dbReference>
<dbReference type="PROSITE" id="PS51898">
    <property type="entry name" value="TYR_RECOMBINASE"/>
    <property type="match status" value="1"/>
</dbReference>
<comment type="subcellular location">
    <subcellularLocation>
        <location evidence="1 9">Cytoplasm</location>
    </subcellularLocation>
</comment>
<evidence type="ECO:0000313" key="12">
    <source>
        <dbReference type="EMBL" id="TJW12379.1"/>
    </source>
</evidence>
<evidence type="ECO:0000256" key="7">
    <source>
        <dbReference type="ARBA" id="ARBA00023172"/>
    </source>
</evidence>
<dbReference type="InterPro" id="IPR002104">
    <property type="entry name" value="Integrase_catalytic"/>
</dbReference>
<evidence type="ECO:0000256" key="8">
    <source>
        <dbReference type="ARBA" id="ARBA00023306"/>
    </source>
</evidence>
<dbReference type="InterPro" id="IPR010998">
    <property type="entry name" value="Integrase_recombinase_N"/>
</dbReference>
<feature type="active site" evidence="9">
    <location>
        <position position="165"/>
    </location>
</feature>
<dbReference type="HAMAP" id="MF_01808">
    <property type="entry name" value="Recomb_XerC_XerD"/>
    <property type="match status" value="1"/>
</dbReference>
<dbReference type="GO" id="GO:0003677">
    <property type="term" value="F:DNA binding"/>
    <property type="evidence" value="ECO:0007669"/>
    <property type="project" value="UniProtKB-UniRule"/>
</dbReference>
<dbReference type="RefSeq" id="WP_136845280.1">
    <property type="nucleotide sequence ID" value="NZ_SSTM01000001.1"/>
</dbReference>
<comment type="function">
    <text evidence="9">Site-specific tyrosine recombinase, which acts by catalyzing the cutting and rejoining of the recombining DNA molecules. The XerC-XerD complex is essential to convert dimers of the bacterial chromosome into monomers to permit their segregation at cell division. It also contributes to the segregational stability of plasmids.</text>
</comment>
<keyword evidence="4 9" id="KW-0159">Chromosome partition</keyword>
<evidence type="ECO:0000256" key="6">
    <source>
        <dbReference type="ARBA" id="ARBA00023125"/>
    </source>
</evidence>
<evidence type="ECO:0000256" key="5">
    <source>
        <dbReference type="ARBA" id="ARBA00022908"/>
    </source>
</evidence>
<comment type="similarity">
    <text evidence="9">Belongs to the 'phage' integrase family. XerC subfamily.</text>
</comment>
<evidence type="ECO:0000256" key="9">
    <source>
        <dbReference type="HAMAP-Rule" id="MF_01808"/>
    </source>
</evidence>
<keyword evidence="3 9" id="KW-0132">Cell division</keyword>
<organism evidence="12 13">
    <name type="scientific">Parvibacter caecicola</name>
    <dbReference type="NCBI Taxonomy" id="747645"/>
    <lineage>
        <taxon>Bacteria</taxon>
        <taxon>Bacillati</taxon>
        <taxon>Actinomycetota</taxon>
        <taxon>Coriobacteriia</taxon>
        <taxon>Coriobacteriales</taxon>
        <taxon>Coriobacteriaceae</taxon>
        <taxon>Parvibacter</taxon>
    </lineage>
</organism>
<keyword evidence="5 9" id="KW-0229">DNA integration</keyword>
<dbReference type="InterPro" id="IPR004107">
    <property type="entry name" value="Integrase_SAM-like_N"/>
</dbReference>
<dbReference type="InterPro" id="IPR011010">
    <property type="entry name" value="DNA_brk_join_enz"/>
</dbReference>
<dbReference type="GO" id="GO:0009037">
    <property type="term" value="F:tyrosine-based site-specific recombinase activity"/>
    <property type="evidence" value="ECO:0007669"/>
    <property type="project" value="UniProtKB-UniRule"/>
</dbReference>
<feature type="active site" evidence="9">
    <location>
        <position position="262"/>
    </location>
</feature>
<protein>
    <recommendedName>
        <fullName evidence="9">Tyrosine recombinase XerC</fullName>
    </recommendedName>
</protein>
<evidence type="ECO:0000256" key="1">
    <source>
        <dbReference type="ARBA" id="ARBA00004496"/>
    </source>
</evidence>
<proteinExistence type="inferred from homology"/>
<comment type="caution">
    <text evidence="12">The sequence shown here is derived from an EMBL/GenBank/DDBJ whole genome shotgun (WGS) entry which is preliminary data.</text>
</comment>
<dbReference type="GO" id="GO:0006313">
    <property type="term" value="P:DNA transposition"/>
    <property type="evidence" value="ECO:0007669"/>
    <property type="project" value="UniProtKB-UniRule"/>
</dbReference>
<dbReference type="GO" id="GO:0007059">
    <property type="term" value="P:chromosome segregation"/>
    <property type="evidence" value="ECO:0007669"/>
    <property type="project" value="UniProtKB-UniRule"/>
</dbReference>
<dbReference type="AlphaFoldDB" id="A0A4T9T9V8"/>
<dbReference type="Gene3D" id="1.10.443.10">
    <property type="entry name" value="Intergrase catalytic core"/>
    <property type="match status" value="1"/>
</dbReference>
<comment type="subunit">
    <text evidence="9">Forms a cyclic heterotetrameric complex composed of two molecules of XerC and two molecules of XerD.</text>
</comment>
<reference evidence="12 13" key="1">
    <citation type="submission" date="2019-04" db="EMBL/GenBank/DDBJ databases">
        <title>Microbes associate with the intestines of laboratory mice.</title>
        <authorList>
            <person name="Navarre W."/>
            <person name="Wong E."/>
            <person name="Huang K.C."/>
            <person name="Tropini C."/>
            <person name="Ng K."/>
            <person name="Yu B."/>
        </authorList>
    </citation>
    <scope>NUCLEOTIDE SEQUENCE [LARGE SCALE GENOMIC DNA]</scope>
    <source>
        <strain evidence="12 13">NM48_B13</strain>
    </source>
</reference>
<feature type="domain" description="Tyr recombinase" evidence="10">
    <location>
        <begin position="119"/>
        <end position="310"/>
    </location>
</feature>
<evidence type="ECO:0000256" key="4">
    <source>
        <dbReference type="ARBA" id="ARBA00022829"/>
    </source>
</evidence>
<gene>
    <name evidence="9" type="primary">xerC</name>
    <name evidence="12" type="ORF">E5982_01910</name>
</gene>
<dbReference type="PANTHER" id="PTHR30349:SF90">
    <property type="entry name" value="TYROSINE RECOMBINASE XERD"/>
    <property type="match status" value="1"/>
</dbReference>
<feature type="active site" evidence="9">
    <location>
        <position position="265"/>
    </location>
</feature>
<keyword evidence="6 9" id="KW-0238">DNA-binding</keyword>
<dbReference type="PANTHER" id="PTHR30349">
    <property type="entry name" value="PHAGE INTEGRASE-RELATED"/>
    <property type="match status" value="1"/>
</dbReference>
<dbReference type="InterPro" id="IPR023009">
    <property type="entry name" value="Tyrosine_recombinase_XerC/XerD"/>
</dbReference>